<dbReference type="AlphaFoldDB" id="A0AAD7PZX5"/>
<accession>A0AAD7PZX5</accession>
<feature type="transmembrane region" description="Helical" evidence="1">
    <location>
        <begin position="6"/>
        <end position="27"/>
    </location>
</feature>
<dbReference type="Proteomes" id="UP001163823">
    <property type="component" value="Chromosome 4"/>
</dbReference>
<protein>
    <submittedName>
        <fullName evidence="2">Uncharacterized protein</fullName>
    </submittedName>
</protein>
<reference evidence="2" key="1">
    <citation type="journal article" date="2023" name="Science">
        <title>Elucidation of the pathway for biosynthesis of saponin adjuvants from the soapbark tree.</title>
        <authorList>
            <person name="Reed J."/>
            <person name="Orme A."/>
            <person name="El-Demerdash A."/>
            <person name="Owen C."/>
            <person name="Martin L.B.B."/>
            <person name="Misra R.C."/>
            <person name="Kikuchi S."/>
            <person name="Rejzek M."/>
            <person name="Martin A.C."/>
            <person name="Harkess A."/>
            <person name="Leebens-Mack J."/>
            <person name="Louveau T."/>
            <person name="Stephenson M.J."/>
            <person name="Osbourn A."/>
        </authorList>
    </citation>
    <scope>NUCLEOTIDE SEQUENCE</scope>
    <source>
        <strain evidence="2">S10</strain>
    </source>
</reference>
<keyword evidence="1" id="KW-0812">Transmembrane</keyword>
<gene>
    <name evidence="2" type="ORF">O6P43_010180</name>
</gene>
<evidence type="ECO:0000313" key="2">
    <source>
        <dbReference type="EMBL" id="KAJ7972267.1"/>
    </source>
</evidence>
<evidence type="ECO:0000313" key="3">
    <source>
        <dbReference type="Proteomes" id="UP001163823"/>
    </source>
</evidence>
<keyword evidence="1" id="KW-0472">Membrane</keyword>
<dbReference type="KEGG" id="qsa:O6P43_010180"/>
<keyword evidence="3" id="KW-1185">Reference proteome</keyword>
<evidence type="ECO:0000256" key="1">
    <source>
        <dbReference type="SAM" id="Phobius"/>
    </source>
</evidence>
<keyword evidence="1" id="KW-1133">Transmembrane helix</keyword>
<comment type="caution">
    <text evidence="2">The sequence shown here is derived from an EMBL/GenBank/DDBJ whole genome shotgun (WGS) entry which is preliminary data.</text>
</comment>
<sequence>MFHNASISSSFFCLLVLYLHVEFYYMWCWHRLSHPHLFPVAPIEEEMMDRYSTWVFYQVDFIFDFRAELK</sequence>
<dbReference type="EMBL" id="JARAOO010000004">
    <property type="protein sequence ID" value="KAJ7972267.1"/>
    <property type="molecule type" value="Genomic_DNA"/>
</dbReference>
<name>A0AAD7PZX5_QUISA</name>
<organism evidence="2 3">
    <name type="scientific">Quillaja saponaria</name>
    <name type="common">Soap bark tree</name>
    <dbReference type="NCBI Taxonomy" id="32244"/>
    <lineage>
        <taxon>Eukaryota</taxon>
        <taxon>Viridiplantae</taxon>
        <taxon>Streptophyta</taxon>
        <taxon>Embryophyta</taxon>
        <taxon>Tracheophyta</taxon>
        <taxon>Spermatophyta</taxon>
        <taxon>Magnoliopsida</taxon>
        <taxon>eudicotyledons</taxon>
        <taxon>Gunneridae</taxon>
        <taxon>Pentapetalae</taxon>
        <taxon>rosids</taxon>
        <taxon>fabids</taxon>
        <taxon>Fabales</taxon>
        <taxon>Quillajaceae</taxon>
        <taxon>Quillaja</taxon>
    </lineage>
</organism>
<proteinExistence type="predicted"/>